<evidence type="ECO:0000313" key="11">
    <source>
        <dbReference type="EMBL" id="BBH38478.1"/>
    </source>
</evidence>
<reference evidence="11 12" key="1">
    <citation type="submission" date="2018-11" db="EMBL/GenBank/DDBJ databases">
        <title>Complete genome sequence of Microcystis aeruginosa NIES-102.</title>
        <authorList>
            <person name="Yamaguchi H."/>
            <person name="Suzuki S."/>
            <person name="Kawachi M."/>
        </authorList>
    </citation>
    <scope>NUCLEOTIDE SEQUENCE [LARGE SCALE GENOMIC DNA]</scope>
    <source>
        <strain evidence="11 12">NIES-102</strain>
    </source>
</reference>
<evidence type="ECO:0000313" key="12">
    <source>
        <dbReference type="Proteomes" id="UP000278152"/>
    </source>
</evidence>
<dbReference type="KEGG" id="mvz:myaer102_09790"/>
<feature type="signal peptide" evidence="8">
    <location>
        <begin position="1"/>
        <end position="27"/>
    </location>
</feature>
<evidence type="ECO:0000256" key="6">
    <source>
        <dbReference type="ARBA" id="ARBA00023157"/>
    </source>
</evidence>
<dbReference type="InterPro" id="IPR048525">
    <property type="entry name" value="DDR1-2_DS-like"/>
</dbReference>
<keyword evidence="6" id="KW-1015">Disulfide bond</keyword>
<comment type="subcellular location">
    <subcellularLocation>
        <location evidence="1">Membrane</location>
        <topology evidence="1">Single-pass type I membrane protein</topology>
    </subcellularLocation>
</comment>
<accession>A0A3G9JF17</accession>
<sequence>MVFIKLVKNSIGGAVLISLATIGTANALQITPISYDMENGGGGLFKYWDKKYNGTGNTSLDYAPLSGGVGDLTDGIIPTQNWNVVENAEGTGPYVGWENRNPVITFNFAGTVKLNSVTVHVDDSNGNGGVSVPQSILLSMGSSNYNSGTLTDPPSAAPTSYTFSGLNFSGSSLQLTLNRRTAWVLASEVTFDGELLGVQPVPEPTSTLGFLALGTIGAASTLKRKLKSSKPSEKETTKVG</sequence>
<dbReference type="InterPro" id="IPR013424">
    <property type="entry name" value="Ice-binding_C"/>
</dbReference>
<evidence type="ECO:0000259" key="10">
    <source>
        <dbReference type="Pfam" id="PF21114"/>
    </source>
</evidence>
<evidence type="ECO:0000256" key="8">
    <source>
        <dbReference type="SAM" id="SignalP"/>
    </source>
</evidence>
<evidence type="ECO:0000256" key="5">
    <source>
        <dbReference type="ARBA" id="ARBA00023136"/>
    </source>
</evidence>
<feature type="chain" id="PRO_5018000731" evidence="8">
    <location>
        <begin position="28"/>
        <end position="240"/>
    </location>
</feature>
<protein>
    <submittedName>
        <fullName evidence="11">Uncharacterized protein</fullName>
    </submittedName>
</protein>
<dbReference type="AlphaFoldDB" id="A0A3G9JF17"/>
<dbReference type="Gene3D" id="2.60.120.1190">
    <property type="match status" value="1"/>
</dbReference>
<keyword evidence="2" id="KW-0812">Transmembrane</keyword>
<evidence type="ECO:0000256" key="4">
    <source>
        <dbReference type="ARBA" id="ARBA00022989"/>
    </source>
</evidence>
<evidence type="ECO:0000259" key="9">
    <source>
        <dbReference type="Pfam" id="PF07589"/>
    </source>
</evidence>
<name>A0A3G9JF17_MICVR</name>
<keyword evidence="3 8" id="KW-0732">Signal</keyword>
<dbReference type="Pfam" id="PF07589">
    <property type="entry name" value="PEP-CTERM"/>
    <property type="match status" value="1"/>
</dbReference>
<proteinExistence type="predicted"/>
<dbReference type="RefSeq" id="WP_012266335.1">
    <property type="nucleotide sequence ID" value="NZ_AP019314.1"/>
</dbReference>
<evidence type="ECO:0000256" key="2">
    <source>
        <dbReference type="ARBA" id="ARBA00022692"/>
    </source>
</evidence>
<feature type="domain" description="Discoidin" evidence="10">
    <location>
        <begin position="34"/>
        <end position="192"/>
    </location>
</feature>
<evidence type="ECO:0000256" key="3">
    <source>
        <dbReference type="ARBA" id="ARBA00022729"/>
    </source>
</evidence>
<evidence type="ECO:0000256" key="7">
    <source>
        <dbReference type="ARBA" id="ARBA00023180"/>
    </source>
</evidence>
<evidence type="ECO:0000256" key="1">
    <source>
        <dbReference type="ARBA" id="ARBA00004479"/>
    </source>
</evidence>
<organism evidence="11 12">
    <name type="scientific">Microcystis viridis NIES-102</name>
    <dbReference type="NCBI Taxonomy" id="213615"/>
    <lineage>
        <taxon>Bacteria</taxon>
        <taxon>Bacillati</taxon>
        <taxon>Cyanobacteriota</taxon>
        <taxon>Cyanophyceae</taxon>
        <taxon>Oscillatoriophycideae</taxon>
        <taxon>Chroococcales</taxon>
        <taxon>Microcystaceae</taxon>
        <taxon>Microcystis</taxon>
    </lineage>
</organism>
<dbReference type="Pfam" id="PF21114">
    <property type="entry name" value="DDR1-2_DS-like"/>
    <property type="match status" value="1"/>
</dbReference>
<gene>
    <name evidence="11" type="ORF">myaer102_09790</name>
</gene>
<keyword evidence="4" id="KW-1133">Transmembrane helix</keyword>
<dbReference type="Proteomes" id="UP000278152">
    <property type="component" value="Chromosome"/>
</dbReference>
<keyword evidence="5" id="KW-0472">Membrane</keyword>
<dbReference type="NCBIfam" id="TIGR02595">
    <property type="entry name" value="PEP_CTERM"/>
    <property type="match status" value="1"/>
</dbReference>
<keyword evidence="7" id="KW-0325">Glycoprotein</keyword>
<dbReference type="EMBL" id="AP019314">
    <property type="protein sequence ID" value="BBH38478.1"/>
    <property type="molecule type" value="Genomic_DNA"/>
</dbReference>
<feature type="domain" description="Ice-binding protein C-terminal" evidence="9">
    <location>
        <begin position="200"/>
        <end position="220"/>
    </location>
</feature>
<dbReference type="GO" id="GO:0016020">
    <property type="term" value="C:membrane"/>
    <property type="evidence" value="ECO:0007669"/>
    <property type="project" value="UniProtKB-SubCell"/>
</dbReference>